<dbReference type="SUPFAM" id="SSF51905">
    <property type="entry name" value="FAD/NAD(P)-binding domain"/>
    <property type="match status" value="1"/>
</dbReference>
<keyword evidence="3" id="KW-0001">2Fe-2S</keyword>
<gene>
    <name evidence="10" type="ORF">SAMN05216551_114148</name>
</gene>
<dbReference type="EMBL" id="FNLO01000014">
    <property type="protein sequence ID" value="SDV51046.1"/>
    <property type="molecule type" value="Genomic_DNA"/>
</dbReference>
<dbReference type="PRINTS" id="PR00368">
    <property type="entry name" value="FADPNR"/>
</dbReference>
<sequence length="532" mass="56416">MLPMTKVAAVVDVPIGGARRVEVAGRAVMLIRDDTTDRPAATDGADATIRAYSAECPHAGAPLDEGAFCAGRVICPWHKSVFRLDTGALIEPPALDPLPRFAVAVRDGDVYLSPEPLPASAGDAGDAESGADTRRFVIVGGGAAGICAATSLREFGFAGDITLITGEPQPAYDRTALSKFVVAGEMAADEVPPLRDAQFLAEHRIDVEPAHALRLDARRKQVGLADGRSLSFDRALIATGATPVRPALPGAYLRGAHVLRTREDADAISHAVSPGTRVVLLGNSFIAMEAASAMRGNGADVMVVAPSRLPFVKQFGADVGKMFAALHARHGVRLCAAEARALEGDSAVSAVRLDSGERLPADCVVLGVGVRPASEVVEGVALEGDAIAVDAGMRTSADDVFAAGDVAAFPLPGTAQRQRVEHWRVAQEQARLAARNMLGARATYEGVPYFWTYHYGQRYDYLGHADGQHEVHILGDLSGQRDDARFAAIYLRAGQVRAVLAGQYETQTAYLLERMRAPLTLEEVLAVLQREH</sequence>
<evidence type="ECO:0000256" key="7">
    <source>
        <dbReference type="ARBA" id="ARBA00023004"/>
    </source>
</evidence>
<evidence type="ECO:0000256" key="4">
    <source>
        <dbReference type="ARBA" id="ARBA00022723"/>
    </source>
</evidence>
<dbReference type="PRINTS" id="PR00411">
    <property type="entry name" value="PNDRDTASEI"/>
</dbReference>
<dbReference type="STRING" id="1770053.SAMN05216551_114148"/>
<evidence type="ECO:0000256" key="6">
    <source>
        <dbReference type="ARBA" id="ARBA00023002"/>
    </source>
</evidence>
<dbReference type="InterPro" id="IPR023753">
    <property type="entry name" value="FAD/NAD-binding_dom"/>
</dbReference>
<dbReference type="Gene3D" id="2.102.10.10">
    <property type="entry name" value="Rieske [2Fe-2S] iron-sulphur domain"/>
    <property type="match status" value="1"/>
</dbReference>
<evidence type="ECO:0000313" key="11">
    <source>
        <dbReference type="Proteomes" id="UP000243719"/>
    </source>
</evidence>
<dbReference type="InterPro" id="IPR036188">
    <property type="entry name" value="FAD/NAD-bd_sf"/>
</dbReference>
<dbReference type="PROSITE" id="PS51296">
    <property type="entry name" value="RIESKE"/>
    <property type="match status" value="1"/>
</dbReference>
<dbReference type="InterPro" id="IPR016156">
    <property type="entry name" value="FAD/NAD-linked_Rdtase_dimer_sf"/>
</dbReference>
<comment type="cofactor">
    <cofactor evidence="1">
        <name>FAD</name>
        <dbReference type="ChEBI" id="CHEBI:57692"/>
    </cofactor>
</comment>
<dbReference type="SUPFAM" id="SSF50022">
    <property type="entry name" value="ISP domain"/>
    <property type="match status" value="1"/>
</dbReference>
<feature type="domain" description="Rieske" evidence="9">
    <location>
        <begin position="5"/>
        <end position="112"/>
    </location>
</feature>
<keyword evidence="2" id="KW-0285">Flavoprotein</keyword>
<dbReference type="Gene3D" id="3.50.50.60">
    <property type="entry name" value="FAD/NAD(P)-binding domain"/>
    <property type="match status" value="2"/>
</dbReference>
<dbReference type="InterPro" id="IPR036922">
    <property type="entry name" value="Rieske_2Fe-2S_sf"/>
</dbReference>
<dbReference type="PANTHER" id="PTHR43557">
    <property type="entry name" value="APOPTOSIS-INDUCING FACTOR 1"/>
    <property type="match status" value="1"/>
</dbReference>
<keyword evidence="11" id="KW-1185">Reference proteome</keyword>
<dbReference type="GO" id="GO:0005737">
    <property type="term" value="C:cytoplasm"/>
    <property type="evidence" value="ECO:0007669"/>
    <property type="project" value="TreeGrafter"/>
</dbReference>
<evidence type="ECO:0000256" key="2">
    <source>
        <dbReference type="ARBA" id="ARBA00022630"/>
    </source>
</evidence>
<dbReference type="AlphaFoldDB" id="A0A1H2PUY6"/>
<protein>
    <submittedName>
        <fullName evidence="10">Rieske [2Fe-2S] domain-containing protein</fullName>
    </submittedName>
</protein>
<dbReference type="Proteomes" id="UP000243719">
    <property type="component" value="Unassembled WGS sequence"/>
</dbReference>
<keyword evidence="4" id="KW-0479">Metal-binding</keyword>
<organism evidence="10 11">
    <name type="scientific">Chitinasiproducens palmae</name>
    <dbReference type="NCBI Taxonomy" id="1770053"/>
    <lineage>
        <taxon>Bacteria</taxon>
        <taxon>Pseudomonadati</taxon>
        <taxon>Pseudomonadota</taxon>
        <taxon>Betaproteobacteria</taxon>
        <taxon>Burkholderiales</taxon>
        <taxon>Burkholderiaceae</taxon>
        <taxon>Chitinasiproducens</taxon>
    </lineage>
</organism>
<keyword evidence="6" id="KW-0560">Oxidoreductase</keyword>
<accession>A0A1H2PUY6</accession>
<dbReference type="Pfam" id="PF00355">
    <property type="entry name" value="Rieske"/>
    <property type="match status" value="1"/>
</dbReference>
<dbReference type="GO" id="GO:0051537">
    <property type="term" value="F:2 iron, 2 sulfur cluster binding"/>
    <property type="evidence" value="ECO:0007669"/>
    <property type="project" value="UniProtKB-KW"/>
</dbReference>
<evidence type="ECO:0000259" key="9">
    <source>
        <dbReference type="PROSITE" id="PS51296"/>
    </source>
</evidence>
<dbReference type="RefSeq" id="WP_170845243.1">
    <property type="nucleotide sequence ID" value="NZ_FNLO01000014.1"/>
</dbReference>
<evidence type="ECO:0000256" key="5">
    <source>
        <dbReference type="ARBA" id="ARBA00022827"/>
    </source>
</evidence>
<dbReference type="GO" id="GO:0046872">
    <property type="term" value="F:metal ion binding"/>
    <property type="evidence" value="ECO:0007669"/>
    <property type="project" value="UniProtKB-KW"/>
</dbReference>
<name>A0A1H2PUY6_9BURK</name>
<evidence type="ECO:0000256" key="3">
    <source>
        <dbReference type="ARBA" id="ARBA00022714"/>
    </source>
</evidence>
<dbReference type="Pfam" id="PF07992">
    <property type="entry name" value="Pyr_redox_2"/>
    <property type="match status" value="1"/>
</dbReference>
<keyword evidence="7" id="KW-0408">Iron</keyword>
<evidence type="ECO:0000256" key="8">
    <source>
        <dbReference type="ARBA" id="ARBA00023014"/>
    </source>
</evidence>
<proteinExistence type="predicted"/>
<dbReference type="InterPro" id="IPR050446">
    <property type="entry name" value="FAD-oxidoreductase/Apoptosis"/>
</dbReference>
<evidence type="ECO:0000256" key="1">
    <source>
        <dbReference type="ARBA" id="ARBA00001974"/>
    </source>
</evidence>
<keyword evidence="5" id="KW-0274">FAD</keyword>
<dbReference type="GO" id="GO:0016651">
    <property type="term" value="F:oxidoreductase activity, acting on NAD(P)H"/>
    <property type="evidence" value="ECO:0007669"/>
    <property type="project" value="TreeGrafter"/>
</dbReference>
<dbReference type="PANTHER" id="PTHR43557:SF2">
    <property type="entry name" value="RIESKE DOMAIN-CONTAINING PROTEIN-RELATED"/>
    <property type="match status" value="1"/>
</dbReference>
<reference evidence="11" key="1">
    <citation type="submission" date="2016-09" db="EMBL/GenBank/DDBJ databases">
        <authorList>
            <person name="Varghese N."/>
            <person name="Submissions S."/>
        </authorList>
    </citation>
    <scope>NUCLEOTIDE SEQUENCE [LARGE SCALE GENOMIC DNA]</scope>
    <source>
        <strain evidence="11">JS23</strain>
    </source>
</reference>
<evidence type="ECO:0000313" key="10">
    <source>
        <dbReference type="EMBL" id="SDV51046.1"/>
    </source>
</evidence>
<dbReference type="Gene3D" id="3.30.390.30">
    <property type="match status" value="1"/>
</dbReference>
<dbReference type="InterPro" id="IPR017941">
    <property type="entry name" value="Rieske_2Fe-2S"/>
</dbReference>
<keyword evidence="8" id="KW-0411">Iron-sulfur</keyword>
<dbReference type="SUPFAM" id="SSF55424">
    <property type="entry name" value="FAD/NAD-linked reductases, dimerisation (C-terminal) domain"/>
    <property type="match status" value="1"/>
</dbReference>